<keyword evidence="5" id="KW-0342">GTP-binding</keyword>
<evidence type="ECO:0000256" key="1">
    <source>
        <dbReference type="ARBA" id="ARBA00022490"/>
    </source>
</evidence>
<dbReference type="FunFam" id="3.30.230.10:FF:000006">
    <property type="entry name" value="Translation elongation factor 2"/>
    <property type="match status" value="1"/>
</dbReference>
<dbReference type="SUPFAM" id="SSF54211">
    <property type="entry name" value="Ribosomal protein S5 domain 2-like"/>
    <property type="match status" value="1"/>
</dbReference>
<dbReference type="Gene3D" id="3.30.70.240">
    <property type="match status" value="1"/>
</dbReference>
<feature type="domain" description="Translation elongation factor EFG/EF2" evidence="8">
    <location>
        <begin position="32"/>
        <end position="148"/>
    </location>
</feature>
<dbReference type="SUPFAM" id="SSF54980">
    <property type="entry name" value="EF-G C-terminal domain-like"/>
    <property type="match status" value="1"/>
</dbReference>
<dbReference type="InterPro" id="IPR020568">
    <property type="entry name" value="Ribosomal_Su5_D2-typ_SF"/>
</dbReference>
<dbReference type="AlphaFoldDB" id="A0A1I8IMR4"/>
<evidence type="ECO:0000313" key="9">
    <source>
        <dbReference type="Proteomes" id="UP000095280"/>
    </source>
</evidence>
<accession>A0A1I8IMR4</accession>
<evidence type="ECO:0000313" key="10">
    <source>
        <dbReference type="WBParaSite" id="maker-uti_cns_0014173-snap-gene-0.3-mRNA-1"/>
    </source>
</evidence>
<dbReference type="GO" id="GO:0043022">
    <property type="term" value="F:ribosome binding"/>
    <property type="evidence" value="ECO:0007669"/>
    <property type="project" value="TreeGrafter"/>
</dbReference>
<evidence type="ECO:0000256" key="3">
    <source>
        <dbReference type="ARBA" id="ARBA00022768"/>
    </source>
</evidence>
<dbReference type="Pfam" id="PF00679">
    <property type="entry name" value="EFG_C"/>
    <property type="match status" value="1"/>
</dbReference>
<dbReference type="CDD" id="cd01681">
    <property type="entry name" value="aeEF2_snRNP_like_IV"/>
    <property type="match status" value="1"/>
</dbReference>
<dbReference type="GO" id="GO:0003746">
    <property type="term" value="F:translation elongation factor activity"/>
    <property type="evidence" value="ECO:0007669"/>
    <property type="project" value="UniProtKB-KW"/>
</dbReference>
<dbReference type="FunFam" id="3.30.70.240:FF:000003">
    <property type="entry name" value="Translation elongation factor 2"/>
    <property type="match status" value="1"/>
</dbReference>
<feature type="compositionally biased region" description="Polar residues" evidence="6">
    <location>
        <begin position="439"/>
        <end position="448"/>
    </location>
</feature>
<dbReference type="InterPro" id="IPR035647">
    <property type="entry name" value="EFG_III/V"/>
</dbReference>
<dbReference type="InterPro" id="IPR014721">
    <property type="entry name" value="Ribsml_uS5_D2-typ_fold_subgr"/>
</dbReference>
<sequence length="690" mass="77783">TVLSKSPNKHNRLYMKARPLDEDLCKDIDDGKIAPRQDAKDRGRILADTYSWDVTEARKIWCFGPDTNGPNLVVDVTKGVQYLAEIKDSVVAAFQWATKEGVLCDENMRGCRFDICDVTLHTDAIHRGGGQIIPTARRCFYAAVLTAEPALLEPVYLCEIQCPENAVGGIYGVLNRRRGVVFSEEQVSGTPMFIVKAHLPVNESFGFTSDLRQATGGQAFPQCVFDHWQVMPGDPLTAGTKPSQIVLDTRKRKGLQEGIPPLDRFLDKLPVVQSGALGACDDVSSSCIGRGKYDSMLIMWPAGVHQVAWMGRAGALHWNSCTEYRQSRSAMPNLNRKVSDYLISLNRTDLREMCMVLTGHGFFQRHISLQTGCPPTCPFCGIGEETAEHHVTFCPYFNKARHKYLGHPQRMDELTTPDNIRDLRAFVRDSGRMRVADASTANLPTTGGNWAHPQVCKRSRQPGAMERPESPVELDNNHYKQKPKASVSRANLQQVPNLLNTAAITSRVYSLSLEENKKMAIKEVMYVDLSRSANYTGSQKAALARPFWVPAHIQQGCWSEQPPCYWKVDIHSMQELDNGAGKLIYNPLADYTLELMRFYRPDLFEHIFHLFRVWCKRLYNDRQVSTIKEIIQAEKLPLEDFSAHFSQTSPVVPTLRSATLADDILPEIEHYLALLSIRAYLLRDTLMHIR</sequence>
<dbReference type="InterPro" id="IPR000640">
    <property type="entry name" value="EFG_V-like"/>
</dbReference>
<dbReference type="GO" id="GO:1990904">
    <property type="term" value="C:ribonucleoprotein complex"/>
    <property type="evidence" value="ECO:0007669"/>
    <property type="project" value="TreeGrafter"/>
</dbReference>
<evidence type="ECO:0000256" key="5">
    <source>
        <dbReference type="ARBA" id="ARBA00023134"/>
    </source>
</evidence>
<organism evidence="9 10">
    <name type="scientific">Macrostomum lignano</name>
    <dbReference type="NCBI Taxonomy" id="282301"/>
    <lineage>
        <taxon>Eukaryota</taxon>
        <taxon>Metazoa</taxon>
        <taxon>Spiralia</taxon>
        <taxon>Lophotrochozoa</taxon>
        <taxon>Platyhelminthes</taxon>
        <taxon>Rhabditophora</taxon>
        <taxon>Macrostomorpha</taxon>
        <taxon>Macrostomida</taxon>
        <taxon>Macrostomidae</taxon>
        <taxon>Macrostomum</taxon>
    </lineage>
</organism>
<evidence type="ECO:0000259" key="8">
    <source>
        <dbReference type="SMART" id="SM00889"/>
    </source>
</evidence>
<keyword evidence="4" id="KW-0648">Protein biosynthesis</keyword>
<dbReference type="GO" id="GO:0003924">
    <property type="term" value="F:GTPase activity"/>
    <property type="evidence" value="ECO:0007669"/>
    <property type="project" value="TreeGrafter"/>
</dbReference>
<dbReference type="GO" id="GO:0005525">
    <property type="term" value="F:GTP binding"/>
    <property type="evidence" value="ECO:0007669"/>
    <property type="project" value="UniProtKB-KW"/>
</dbReference>
<protein>
    <submittedName>
        <fullName evidence="10">Elongation factor 2</fullName>
    </submittedName>
</protein>
<evidence type="ECO:0000256" key="2">
    <source>
        <dbReference type="ARBA" id="ARBA00022741"/>
    </source>
</evidence>
<keyword evidence="9" id="KW-1185">Reference proteome</keyword>
<dbReference type="Proteomes" id="UP000095280">
    <property type="component" value="Unplaced"/>
</dbReference>
<keyword evidence="2" id="KW-0547">Nucleotide-binding</keyword>
<evidence type="ECO:0000259" key="7">
    <source>
        <dbReference type="SMART" id="SM00838"/>
    </source>
</evidence>
<reference evidence="10" key="1">
    <citation type="submission" date="2016-11" db="UniProtKB">
        <authorList>
            <consortium name="WormBaseParasite"/>
        </authorList>
    </citation>
    <scope>IDENTIFICATION</scope>
</reference>
<dbReference type="SMART" id="SM00838">
    <property type="entry name" value="EFG_C"/>
    <property type="match status" value="1"/>
</dbReference>
<name>A0A1I8IMR4_9PLAT</name>
<proteinExistence type="predicted"/>
<keyword evidence="3" id="KW-0251">Elongation factor</keyword>
<keyword evidence="1" id="KW-0963">Cytoplasm</keyword>
<feature type="domain" description="Elongation factor EFG" evidence="7">
    <location>
        <begin position="150"/>
        <end position="239"/>
    </location>
</feature>
<dbReference type="CDD" id="cd04096">
    <property type="entry name" value="eEF2_snRNP_like_C"/>
    <property type="match status" value="1"/>
</dbReference>
<dbReference type="PANTHER" id="PTHR42908:SF10">
    <property type="entry name" value="EUKARYOTIC TRANSLATION ELONGATION FACTOR 2"/>
    <property type="match status" value="1"/>
</dbReference>
<feature type="compositionally biased region" description="Basic and acidic residues" evidence="6">
    <location>
        <begin position="466"/>
        <end position="478"/>
    </location>
</feature>
<dbReference type="Pfam" id="PF03764">
    <property type="entry name" value="EFG_IV"/>
    <property type="match status" value="1"/>
</dbReference>
<evidence type="ECO:0000256" key="6">
    <source>
        <dbReference type="SAM" id="MobiDB-lite"/>
    </source>
</evidence>
<evidence type="ECO:0000256" key="4">
    <source>
        <dbReference type="ARBA" id="ARBA00022917"/>
    </source>
</evidence>
<dbReference type="InterPro" id="IPR005517">
    <property type="entry name" value="Transl_elong_EFG/EF2_IV"/>
</dbReference>
<feature type="region of interest" description="Disordered" evidence="6">
    <location>
        <begin position="438"/>
        <end position="488"/>
    </location>
</feature>
<dbReference type="Gene3D" id="3.30.230.10">
    <property type="match status" value="1"/>
</dbReference>
<dbReference type="SMART" id="SM00889">
    <property type="entry name" value="EFG_IV"/>
    <property type="match status" value="1"/>
</dbReference>
<dbReference type="GO" id="GO:0005829">
    <property type="term" value="C:cytosol"/>
    <property type="evidence" value="ECO:0007669"/>
    <property type="project" value="TreeGrafter"/>
</dbReference>
<dbReference type="PANTHER" id="PTHR42908">
    <property type="entry name" value="TRANSLATION ELONGATION FACTOR-RELATED"/>
    <property type="match status" value="1"/>
</dbReference>
<dbReference type="WBParaSite" id="maker-uti_cns_0014173-snap-gene-0.3-mRNA-1">
    <property type="protein sequence ID" value="maker-uti_cns_0014173-snap-gene-0.3-mRNA-1"/>
    <property type="gene ID" value="maker-uti_cns_0014173-snap-gene-0.3"/>
</dbReference>